<reference evidence="2" key="2">
    <citation type="submission" date="2025-08" db="UniProtKB">
        <authorList>
            <consortium name="Ensembl"/>
        </authorList>
    </citation>
    <scope>IDENTIFICATION</scope>
</reference>
<feature type="transmembrane region" description="Helical" evidence="1">
    <location>
        <begin position="40"/>
        <end position="59"/>
    </location>
</feature>
<reference evidence="2" key="3">
    <citation type="submission" date="2025-09" db="UniProtKB">
        <authorList>
            <consortium name="Ensembl"/>
        </authorList>
    </citation>
    <scope>IDENTIFICATION</scope>
</reference>
<sequence>MLRLFAVSNNIQYTKHCTFKTQQSKEAISHDYSRSLRAKAPAYISSLLSVLMFVILRLFHEILVAYKDSVINIKSKISYINILDCKYLRVTDIQQPEMYEYHNLDDR</sequence>
<evidence type="ECO:0000313" key="3">
    <source>
        <dbReference type="Proteomes" id="UP000265080"/>
    </source>
</evidence>
<keyword evidence="3" id="KW-1185">Reference proteome</keyword>
<evidence type="ECO:0000256" key="1">
    <source>
        <dbReference type="SAM" id="Phobius"/>
    </source>
</evidence>
<dbReference type="Proteomes" id="UP000265080">
    <property type="component" value="Chromosome 7"/>
</dbReference>
<keyword evidence="1" id="KW-0812">Transmembrane</keyword>
<keyword evidence="1" id="KW-0472">Membrane</keyword>
<dbReference type="AlphaFoldDB" id="A0A3P8TP89"/>
<protein>
    <submittedName>
        <fullName evidence="2">Uncharacterized protein</fullName>
    </submittedName>
</protein>
<name>A0A3P8TP89_AMPPE</name>
<accession>A0A3P8TP89</accession>
<keyword evidence="1" id="KW-1133">Transmembrane helix</keyword>
<dbReference type="Ensembl" id="ENSAPET00000025807.1">
    <property type="protein sequence ID" value="ENSAPEP00000025148.1"/>
    <property type="gene ID" value="ENSAPEG00000017886.1"/>
</dbReference>
<evidence type="ECO:0000313" key="2">
    <source>
        <dbReference type="Ensembl" id="ENSAPEP00000025148.1"/>
    </source>
</evidence>
<reference evidence="2 3" key="1">
    <citation type="submission" date="2018-03" db="EMBL/GenBank/DDBJ databases">
        <title>Finding Nemo's genes: A chromosome-scale reference assembly of the genome of the orange clownfish Amphiprion percula.</title>
        <authorList>
            <person name="Lehmann R."/>
        </authorList>
    </citation>
    <scope>NUCLEOTIDE SEQUENCE</scope>
</reference>
<organism evidence="2 3">
    <name type="scientific">Amphiprion percula</name>
    <name type="common">Orange clownfish</name>
    <name type="synonym">Lutjanus percula</name>
    <dbReference type="NCBI Taxonomy" id="161767"/>
    <lineage>
        <taxon>Eukaryota</taxon>
        <taxon>Metazoa</taxon>
        <taxon>Chordata</taxon>
        <taxon>Craniata</taxon>
        <taxon>Vertebrata</taxon>
        <taxon>Euteleostomi</taxon>
        <taxon>Actinopterygii</taxon>
        <taxon>Neopterygii</taxon>
        <taxon>Teleostei</taxon>
        <taxon>Neoteleostei</taxon>
        <taxon>Acanthomorphata</taxon>
        <taxon>Ovalentaria</taxon>
        <taxon>Pomacentridae</taxon>
        <taxon>Amphiprion</taxon>
    </lineage>
</organism>
<proteinExistence type="predicted"/>